<dbReference type="Gramene" id="EOY31843">
    <property type="protein sequence ID" value="EOY31843"/>
    <property type="gene ID" value="TCM_039127"/>
</dbReference>
<accession>A0A061GR11</accession>
<organism evidence="1 2">
    <name type="scientific">Theobroma cacao</name>
    <name type="common">Cacao</name>
    <name type="synonym">Cocoa</name>
    <dbReference type="NCBI Taxonomy" id="3641"/>
    <lineage>
        <taxon>Eukaryota</taxon>
        <taxon>Viridiplantae</taxon>
        <taxon>Streptophyta</taxon>
        <taxon>Embryophyta</taxon>
        <taxon>Tracheophyta</taxon>
        <taxon>Spermatophyta</taxon>
        <taxon>Magnoliopsida</taxon>
        <taxon>eudicotyledons</taxon>
        <taxon>Gunneridae</taxon>
        <taxon>Pentapetalae</taxon>
        <taxon>rosids</taxon>
        <taxon>malvids</taxon>
        <taxon>Malvales</taxon>
        <taxon>Malvaceae</taxon>
        <taxon>Byttnerioideae</taxon>
        <taxon>Theobroma</taxon>
    </lineage>
</organism>
<reference evidence="1 2" key="1">
    <citation type="journal article" date="2013" name="Genome Biol.">
        <title>The genome sequence of the most widely cultivated cacao type and its use to identify candidate genes regulating pod color.</title>
        <authorList>
            <person name="Motamayor J.C."/>
            <person name="Mockaitis K."/>
            <person name="Schmutz J."/>
            <person name="Haiminen N."/>
            <person name="Iii D.L."/>
            <person name="Cornejo O."/>
            <person name="Findley S.D."/>
            <person name="Zheng P."/>
            <person name="Utro F."/>
            <person name="Royaert S."/>
            <person name="Saski C."/>
            <person name="Jenkins J."/>
            <person name="Podicheti R."/>
            <person name="Zhao M."/>
            <person name="Scheffler B.E."/>
            <person name="Stack J.C."/>
            <person name="Feltus F.A."/>
            <person name="Mustiga G.M."/>
            <person name="Amores F."/>
            <person name="Phillips W."/>
            <person name="Marelli J.P."/>
            <person name="May G.D."/>
            <person name="Shapiro H."/>
            <person name="Ma J."/>
            <person name="Bustamante C.D."/>
            <person name="Schnell R.J."/>
            <person name="Main D."/>
            <person name="Gilbert D."/>
            <person name="Parida L."/>
            <person name="Kuhn D.N."/>
        </authorList>
    </citation>
    <scope>NUCLEOTIDE SEQUENCE [LARGE SCALE GENOMIC DNA]</scope>
    <source>
        <strain evidence="2">cv. Matina 1-6</strain>
    </source>
</reference>
<dbReference type="AlphaFoldDB" id="A0A061GR11"/>
<protein>
    <submittedName>
        <fullName evidence="1">Uncharacterized protein</fullName>
    </submittedName>
</protein>
<name>A0A061GR11_THECC</name>
<proteinExistence type="predicted"/>
<sequence>MGYTLLGRKDGPSGLGRVEVCLARFLGPLGPLLNAPFWGSGDSLKRRRFGVDPLDSSLCQNDAVLGLGLGVFKEPGCPIFWTTRRGGFCHPLELVVRAPHFTRSGWGMGRRRDGWAVEDLALAPLGAIGITPNSNSEQHGYVIKWSLGIL</sequence>
<dbReference type="EMBL" id="CM001887">
    <property type="protein sequence ID" value="EOY31843.1"/>
    <property type="molecule type" value="Genomic_DNA"/>
</dbReference>
<evidence type="ECO:0000313" key="1">
    <source>
        <dbReference type="EMBL" id="EOY31843.1"/>
    </source>
</evidence>
<dbReference type="Proteomes" id="UP000026915">
    <property type="component" value="Chromosome 9"/>
</dbReference>
<keyword evidence="2" id="KW-1185">Reference proteome</keyword>
<evidence type="ECO:0000313" key="2">
    <source>
        <dbReference type="Proteomes" id="UP000026915"/>
    </source>
</evidence>
<gene>
    <name evidence="1" type="ORF">TCM_039127</name>
</gene>
<dbReference type="InParanoid" id="A0A061GR11"/>
<dbReference type="HOGENOM" id="CLU_1743832_0_0_1"/>